<keyword evidence="1" id="KW-0812">Transmembrane</keyword>
<keyword evidence="1" id="KW-0472">Membrane</keyword>
<keyword evidence="3" id="KW-1185">Reference proteome</keyword>
<dbReference type="InParanoid" id="A0A2H3DQ78"/>
<gene>
    <name evidence="2" type="ORF">ARMGADRAFT_327282</name>
</gene>
<dbReference type="EMBL" id="KZ293668">
    <property type="protein sequence ID" value="PBK89606.1"/>
    <property type="molecule type" value="Genomic_DNA"/>
</dbReference>
<feature type="transmembrane region" description="Helical" evidence="1">
    <location>
        <begin position="38"/>
        <end position="55"/>
    </location>
</feature>
<organism evidence="2 3">
    <name type="scientific">Armillaria gallica</name>
    <name type="common">Bulbous honey fungus</name>
    <name type="synonym">Armillaria bulbosa</name>
    <dbReference type="NCBI Taxonomy" id="47427"/>
    <lineage>
        <taxon>Eukaryota</taxon>
        <taxon>Fungi</taxon>
        <taxon>Dikarya</taxon>
        <taxon>Basidiomycota</taxon>
        <taxon>Agaricomycotina</taxon>
        <taxon>Agaricomycetes</taxon>
        <taxon>Agaricomycetidae</taxon>
        <taxon>Agaricales</taxon>
        <taxon>Marasmiineae</taxon>
        <taxon>Physalacriaceae</taxon>
        <taxon>Armillaria</taxon>
    </lineage>
</organism>
<dbReference type="Proteomes" id="UP000217790">
    <property type="component" value="Unassembled WGS sequence"/>
</dbReference>
<name>A0A2H3DQ78_ARMGA</name>
<proteinExistence type="predicted"/>
<protein>
    <submittedName>
        <fullName evidence="2">Uncharacterized protein</fullName>
    </submittedName>
</protein>
<dbReference type="AlphaFoldDB" id="A0A2H3DQ78"/>
<evidence type="ECO:0000313" key="3">
    <source>
        <dbReference type="Proteomes" id="UP000217790"/>
    </source>
</evidence>
<evidence type="ECO:0000313" key="2">
    <source>
        <dbReference type="EMBL" id="PBK89606.1"/>
    </source>
</evidence>
<sequence>MFRVKSSNVLLAGLAISSGIYSELVLVLNIKYNSFDSAPVAAVFLLYTYTLLMNLPHERKPVSQASLS</sequence>
<reference evidence="3" key="1">
    <citation type="journal article" date="2017" name="Nat. Ecol. Evol.">
        <title>Genome expansion and lineage-specific genetic innovations in the forest pathogenic fungi Armillaria.</title>
        <authorList>
            <person name="Sipos G."/>
            <person name="Prasanna A.N."/>
            <person name="Walter M.C."/>
            <person name="O'Connor E."/>
            <person name="Balint B."/>
            <person name="Krizsan K."/>
            <person name="Kiss B."/>
            <person name="Hess J."/>
            <person name="Varga T."/>
            <person name="Slot J."/>
            <person name="Riley R."/>
            <person name="Boka B."/>
            <person name="Rigling D."/>
            <person name="Barry K."/>
            <person name="Lee J."/>
            <person name="Mihaltcheva S."/>
            <person name="LaButti K."/>
            <person name="Lipzen A."/>
            <person name="Waldron R."/>
            <person name="Moloney N.M."/>
            <person name="Sperisen C."/>
            <person name="Kredics L."/>
            <person name="Vagvoelgyi C."/>
            <person name="Patrignani A."/>
            <person name="Fitzpatrick D."/>
            <person name="Nagy I."/>
            <person name="Doyle S."/>
            <person name="Anderson J.B."/>
            <person name="Grigoriev I.V."/>
            <person name="Gueldener U."/>
            <person name="Muensterkoetter M."/>
            <person name="Nagy L.G."/>
        </authorList>
    </citation>
    <scope>NUCLEOTIDE SEQUENCE [LARGE SCALE GENOMIC DNA]</scope>
    <source>
        <strain evidence="3">Ar21-2</strain>
    </source>
</reference>
<evidence type="ECO:0000256" key="1">
    <source>
        <dbReference type="SAM" id="Phobius"/>
    </source>
</evidence>
<keyword evidence="1" id="KW-1133">Transmembrane helix</keyword>
<accession>A0A2H3DQ78</accession>